<evidence type="ECO:0000313" key="3">
    <source>
        <dbReference type="Proteomes" id="UP000266673"/>
    </source>
</evidence>
<evidence type="ECO:0000256" key="1">
    <source>
        <dbReference type="SAM" id="MobiDB-lite"/>
    </source>
</evidence>
<dbReference type="EMBL" id="QKWP01001429">
    <property type="protein sequence ID" value="RIB09001.1"/>
    <property type="molecule type" value="Genomic_DNA"/>
</dbReference>
<name>A0A397UHE2_9GLOM</name>
<protein>
    <submittedName>
        <fullName evidence="2">Uncharacterized protein</fullName>
    </submittedName>
</protein>
<feature type="region of interest" description="Disordered" evidence="1">
    <location>
        <begin position="1"/>
        <end position="98"/>
    </location>
</feature>
<feature type="compositionally biased region" description="Basic residues" evidence="1">
    <location>
        <begin position="39"/>
        <end position="54"/>
    </location>
</feature>
<organism evidence="2 3">
    <name type="scientific">Gigaspora rosea</name>
    <dbReference type="NCBI Taxonomy" id="44941"/>
    <lineage>
        <taxon>Eukaryota</taxon>
        <taxon>Fungi</taxon>
        <taxon>Fungi incertae sedis</taxon>
        <taxon>Mucoromycota</taxon>
        <taxon>Glomeromycotina</taxon>
        <taxon>Glomeromycetes</taxon>
        <taxon>Diversisporales</taxon>
        <taxon>Gigasporaceae</taxon>
        <taxon>Gigaspora</taxon>
    </lineage>
</organism>
<evidence type="ECO:0000313" key="2">
    <source>
        <dbReference type="EMBL" id="RIB09001.1"/>
    </source>
</evidence>
<feature type="compositionally biased region" description="Polar residues" evidence="1">
    <location>
        <begin position="86"/>
        <end position="95"/>
    </location>
</feature>
<comment type="caution">
    <text evidence="2">The sequence shown here is derived from an EMBL/GenBank/DDBJ whole genome shotgun (WGS) entry which is preliminary data.</text>
</comment>
<sequence length="124" mass="14285">MARTRNVKKKKDAPLRFAEANDSVEDHERQATNIEVAVNKRKKVSNRTNVKKRREYKEPIDESPLRSVETNNSAEDHELQVEVTANKGNKSSNRTNTKKRLEIEPTLINSDDGIILFMPFTVHK</sequence>
<feature type="compositionally biased region" description="Basic and acidic residues" evidence="1">
    <location>
        <begin position="55"/>
        <end position="64"/>
    </location>
</feature>
<dbReference type="Proteomes" id="UP000266673">
    <property type="component" value="Unassembled WGS sequence"/>
</dbReference>
<dbReference type="AlphaFoldDB" id="A0A397UHE2"/>
<dbReference type="OrthoDB" id="2440267at2759"/>
<reference evidence="2 3" key="1">
    <citation type="submission" date="2018-06" db="EMBL/GenBank/DDBJ databases">
        <title>Comparative genomics reveals the genomic features of Rhizophagus irregularis, R. cerebriforme, R. diaphanum and Gigaspora rosea, and their symbiotic lifestyle signature.</title>
        <authorList>
            <person name="Morin E."/>
            <person name="San Clemente H."/>
            <person name="Chen E.C.H."/>
            <person name="De La Providencia I."/>
            <person name="Hainaut M."/>
            <person name="Kuo A."/>
            <person name="Kohler A."/>
            <person name="Murat C."/>
            <person name="Tang N."/>
            <person name="Roy S."/>
            <person name="Loubradou J."/>
            <person name="Henrissat B."/>
            <person name="Grigoriev I.V."/>
            <person name="Corradi N."/>
            <person name="Roux C."/>
            <person name="Martin F.M."/>
        </authorList>
    </citation>
    <scope>NUCLEOTIDE SEQUENCE [LARGE SCALE GENOMIC DNA]</scope>
    <source>
        <strain evidence="2 3">DAOM 194757</strain>
    </source>
</reference>
<accession>A0A397UHE2</accession>
<gene>
    <name evidence="2" type="ORF">C2G38_2269221</name>
</gene>
<keyword evidence="3" id="KW-1185">Reference proteome</keyword>
<feature type="compositionally biased region" description="Basic residues" evidence="1">
    <location>
        <begin position="1"/>
        <end position="11"/>
    </location>
</feature>
<proteinExistence type="predicted"/>